<evidence type="ECO:0000259" key="10">
    <source>
        <dbReference type="PROSITE" id="PS51671"/>
    </source>
</evidence>
<dbReference type="CDD" id="cd04905">
    <property type="entry name" value="ACT_CM-PDT"/>
    <property type="match status" value="1"/>
</dbReference>
<evidence type="ECO:0000256" key="3">
    <source>
        <dbReference type="ARBA" id="ARBA00022605"/>
    </source>
</evidence>
<dbReference type="GO" id="GO:0005737">
    <property type="term" value="C:cytoplasm"/>
    <property type="evidence" value="ECO:0007669"/>
    <property type="project" value="TreeGrafter"/>
</dbReference>
<protein>
    <recommendedName>
        <fullName evidence="2">prephenate dehydratase</fullName>
        <ecNumber evidence="2">4.2.1.51</ecNumber>
    </recommendedName>
</protein>
<dbReference type="Gene3D" id="3.30.70.260">
    <property type="match status" value="1"/>
</dbReference>
<dbReference type="eggNOG" id="KOG2797">
    <property type="taxonomic scope" value="Eukaryota"/>
</dbReference>
<sequence length="371" mass="40521">MSSSESKPIAAYLGPIASYSQQAALQAFSEAVWYLKPVTTIDDVCDETQDKHVLLGIVPIENSTNGSVVFTLDDLADRDGRYKDLYVNGEIYVDVHHQLLGHKKANTTGHGVSGTSTPTAADPTPSKPRSKPLENLDHVKKLYSHPQAFGQCTKFISTYLKNAEKCDVSSTSKAAELVAADNSGASAAISSKLAAELCGLDTLAAAIEDRDDNTTRFLIIGTQPTLPRGYPLRQDPARRTGTKSLVTFTVPHKSPGALADILGCFREFQLDLTSINSRPSLLGPFQYIIFVEFEGHKLDDPDGRVNSALGKIENMAQKLRWLGSWLIWREKMQLIVQGTYEGTTQERGRGADGLGSQPLTSKYWLWEGSNS</sequence>
<gene>
    <name evidence="11" type="ORF">BBAD15_g9285</name>
</gene>
<dbReference type="GO" id="GO:0009094">
    <property type="term" value="P:L-phenylalanine biosynthetic process"/>
    <property type="evidence" value="ECO:0007669"/>
    <property type="project" value="UniProtKB-UniPathway"/>
</dbReference>
<evidence type="ECO:0000259" key="9">
    <source>
        <dbReference type="PROSITE" id="PS51171"/>
    </source>
</evidence>
<reference evidence="11 12" key="1">
    <citation type="submission" date="2012-10" db="EMBL/GenBank/DDBJ databases">
        <title>Genome sequencing and analysis of entomopathogenic fungi Beauveria bassiana D1-5.</title>
        <authorList>
            <person name="Li Q."/>
            <person name="Wang L."/>
            <person name="Zhang Z."/>
            <person name="Wang Q."/>
            <person name="Ren J."/>
            <person name="Wang M."/>
            <person name="Xu W."/>
            <person name="Wang J."/>
            <person name="Lu Y."/>
            <person name="Du Q."/>
            <person name="Sun Z."/>
        </authorList>
    </citation>
    <scope>NUCLEOTIDE SEQUENCE [LARGE SCALE GENOMIC DNA]</scope>
    <source>
        <strain evidence="11 12">D1-5</strain>
    </source>
</reference>
<comment type="caution">
    <text evidence="11">The sequence shown here is derived from an EMBL/GenBank/DDBJ whole genome shotgun (WGS) entry which is preliminary data.</text>
</comment>
<feature type="domain" description="Prephenate dehydratase" evidence="9">
    <location>
        <begin position="9"/>
        <end position="222"/>
    </location>
</feature>
<dbReference type="InterPro" id="IPR001086">
    <property type="entry name" value="Preph_deHydtase"/>
</dbReference>
<evidence type="ECO:0000256" key="7">
    <source>
        <dbReference type="ARBA" id="ARBA00047848"/>
    </source>
</evidence>
<keyword evidence="5" id="KW-0584">Phenylalanine biosynthesis</keyword>
<dbReference type="Pfam" id="PF00800">
    <property type="entry name" value="PDT"/>
    <property type="match status" value="1"/>
</dbReference>
<evidence type="ECO:0000256" key="1">
    <source>
        <dbReference type="ARBA" id="ARBA00004741"/>
    </source>
</evidence>
<feature type="domain" description="ACT" evidence="10">
    <location>
        <begin position="246"/>
        <end position="324"/>
    </location>
</feature>
<organism evidence="11 12">
    <name type="scientific">Beauveria bassiana D1-5</name>
    <dbReference type="NCBI Taxonomy" id="1245745"/>
    <lineage>
        <taxon>Eukaryota</taxon>
        <taxon>Fungi</taxon>
        <taxon>Dikarya</taxon>
        <taxon>Ascomycota</taxon>
        <taxon>Pezizomycotina</taxon>
        <taxon>Sordariomycetes</taxon>
        <taxon>Hypocreomycetidae</taxon>
        <taxon>Hypocreales</taxon>
        <taxon>Cordycipitaceae</taxon>
        <taxon>Beauveria</taxon>
    </lineage>
</organism>
<dbReference type="PROSITE" id="PS51671">
    <property type="entry name" value="ACT"/>
    <property type="match status" value="1"/>
</dbReference>
<dbReference type="AlphaFoldDB" id="A0A0A2VGJ4"/>
<dbReference type="PANTHER" id="PTHR21022">
    <property type="entry name" value="PREPHENATE DEHYDRATASE P PROTEIN"/>
    <property type="match status" value="1"/>
</dbReference>
<dbReference type="UniPathway" id="UPA00121">
    <property type="reaction ID" value="UER00345"/>
</dbReference>
<feature type="compositionally biased region" description="Low complexity" evidence="8">
    <location>
        <begin position="115"/>
        <end position="124"/>
    </location>
</feature>
<comment type="pathway">
    <text evidence="1">Amino-acid biosynthesis; L-phenylalanine biosynthesis; phenylpyruvate from prephenate: step 1/1.</text>
</comment>
<keyword evidence="6" id="KW-0456">Lyase</keyword>
<dbReference type="InterPro" id="IPR008242">
    <property type="entry name" value="Chor_mutase/pphenate_deHydtase"/>
</dbReference>
<dbReference type="HOGENOM" id="CLU_035008_5_1_1"/>
<evidence type="ECO:0000256" key="8">
    <source>
        <dbReference type="SAM" id="MobiDB-lite"/>
    </source>
</evidence>
<dbReference type="Proteomes" id="UP000030106">
    <property type="component" value="Unassembled WGS sequence"/>
</dbReference>
<dbReference type="EC" id="4.2.1.51" evidence="2"/>
<dbReference type="GO" id="GO:0004664">
    <property type="term" value="F:prephenate dehydratase activity"/>
    <property type="evidence" value="ECO:0007669"/>
    <property type="project" value="UniProtKB-EC"/>
</dbReference>
<feature type="region of interest" description="Disordered" evidence="8">
    <location>
        <begin position="104"/>
        <end position="133"/>
    </location>
</feature>
<dbReference type="OrthoDB" id="983542at2759"/>
<evidence type="ECO:0000256" key="6">
    <source>
        <dbReference type="ARBA" id="ARBA00023239"/>
    </source>
</evidence>
<dbReference type="SUPFAM" id="SSF55021">
    <property type="entry name" value="ACT-like"/>
    <property type="match status" value="1"/>
</dbReference>
<evidence type="ECO:0000256" key="2">
    <source>
        <dbReference type="ARBA" id="ARBA00013147"/>
    </source>
</evidence>
<name>A0A0A2VGJ4_BEABA</name>
<dbReference type="CDD" id="cd13532">
    <property type="entry name" value="PBP2_PDT_like"/>
    <property type="match status" value="1"/>
</dbReference>
<dbReference type="Gene3D" id="3.40.190.10">
    <property type="entry name" value="Periplasmic binding protein-like II"/>
    <property type="match status" value="2"/>
</dbReference>
<dbReference type="InterPro" id="IPR045865">
    <property type="entry name" value="ACT-like_dom_sf"/>
</dbReference>
<dbReference type="PANTHER" id="PTHR21022:SF19">
    <property type="entry name" value="PREPHENATE DEHYDRATASE-RELATED"/>
    <property type="match status" value="1"/>
</dbReference>
<evidence type="ECO:0000256" key="4">
    <source>
        <dbReference type="ARBA" id="ARBA00023141"/>
    </source>
</evidence>
<dbReference type="FunFam" id="3.40.190.10:FF:000034">
    <property type="entry name" value="Chorismate mutase/prephenate dehydratase"/>
    <property type="match status" value="1"/>
</dbReference>
<dbReference type="InterPro" id="IPR002912">
    <property type="entry name" value="ACT_dom"/>
</dbReference>
<proteinExistence type="predicted"/>
<dbReference type="SUPFAM" id="SSF53850">
    <property type="entry name" value="Periplasmic binding protein-like II"/>
    <property type="match status" value="2"/>
</dbReference>
<evidence type="ECO:0000256" key="5">
    <source>
        <dbReference type="ARBA" id="ARBA00023222"/>
    </source>
</evidence>
<dbReference type="PROSITE" id="PS51171">
    <property type="entry name" value="PREPHENATE_DEHYDR_3"/>
    <property type="match status" value="1"/>
</dbReference>
<dbReference type="PIRSF" id="PIRSF001500">
    <property type="entry name" value="Chor_mut_pdt_Ppr"/>
    <property type="match status" value="1"/>
</dbReference>
<keyword evidence="4" id="KW-0057">Aromatic amino acid biosynthesis</keyword>
<dbReference type="EMBL" id="ANFO01000943">
    <property type="protein sequence ID" value="KGQ05462.1"/>
    <property type="molecule type" value="Genomic_DNA"/>
</dbReference>
<dbReference type="STRING" id="1245745.A0A0A2VGJ4"/>
<evidence type="ECO:0000313" key="12">
    <source>
        <dbReference type="Proteomes" id="UP000030106"/>
    </source>
</evidence>
<keyword evidence="3" id="KW-0028">Amino-acid biosynthesis</keyword>
<accession>A0A0A2VGJ4</accession>
<evidence type="ECO:0000313" key="11">
    <source>
        <dbReference type="EMBL" id="KGQ05462.1"/>
    </source>
</evidence>
<comment type="catalytic activity">
    <reaction evidence="7">
        <text>prephenate + H(+) = 3-phenylpyruvate + CO2 + H2O</text>
        <dbReference type="Rhea" id="RHEA:21648"/>
        <dbReference type="ChEBI" id="CHEBI:15377"/>
        <dbReference type="ChEBI" id="CHEBI:15378"/>
        <dbReference type="ChEBI" id="CHEBI:16526"/>
        <dbReference type="ChEBI" id="CHEBI:18005"/>
        <dbReference type="ChEBI" id="CHEBI:29934"/>
        <dbReference type="EC" id="4.2.1.51"/>
    </reaction>
</comment>